<dbReference type="AlphaFoldDB" id="A0A1B6DWJ1"/>
<organism evidence="3">
    <name type="scientific">Clastoptera arizonana</name>
    <name type="common">Arizona spittle bug</name>
    <dbReference type="NCBI Taxonomy" id="38151"/>
    <lineage>
        <taxon>Eukaryota</taxon>
        <taxon>Metazoa</taxon>
        <taxon>Ecdysozoa</taxon>
        <taxon>Arthropoda</taxon>
        <taxon>Hexapoda</taxon>
        <taxon>Insecta</taxon>
        <taxon>Pterygota</taxon>
        <taxon>Neoptera</taxon>
        <taxon>Paraneoptera</taxon>
        <taxon>Hemiptera</taxon>
        <taxon>Auchenorrhyncha</taxon>
        <taxon>Cercopoidea</taxon>
        <taxon>Clastopteridae</taxon>
        <taxon>Clastoptera</taxon>
    </lineage>
</organism>
<dbReference type="GO" id="GO:0006888">
    <property type="term" value="P:endoplasmic reticulum to Golgi vesicle-mediated transport"/>
    <property type="evidence" value="ECO:0007669"/>
    <property type="project" value="TreeGrafter"/>
</dbReference>
<dbReference type="InterPro" id="IPR039529">
    <property type="entry name" value="PGAP1/BST1"/>
</dbReference>
<feature type="transmembrane region" description="Helical" evidence="2">
    <location>
        <begin position="330"/>
        <end position="358"/>
    </location>
</feature>
<protein>
    <submittedName>
        <fullName evidence="3">Uncharacterized protein</fullName>
    </submittedName>
</protein>
<dbReference type="GO" id="GO:0050185">
    <property type="term" value="F:phosphatidylinositol deacylase activity"/>
    <property type="evidence" value="ECO:0007669"/>
    <property type="project" value="TreeGrafter"/>
</dbReference>
<keyword evidence="2" id="KW-1133">Transmembrane helix</keyword>
<evidence type="ECO:0000313" key="4">
    <source>
        <dbReference type="EMBL" id="JAS34322.1"/>
    </source>
</evidence>
<sequence length="702" mass="80423">MSIEKPFGVNRATYYMLRIVEQNKHQILSISAYNHKGRDWIFACNANSVFDNMRLCEEGENLSYLGRISPTKSSKHKVVDLTLNSIVESGYNFVIIKIPFTNQPITIHYDIFTSEERIIISNNPFLIFPGVSSLKLVKETTQRAVRYTIKLPEFIYTWQVLEMSLIVTNSTSKTHQAVATIIVPWSNESSSFVLRDARLLEIPLLLHTQQPYGWNSEPISVHLFLDPGCTYTIELKYLYLDILMQVIRVHGKELISYLATISLLAIKYQLEMLATRQHCVMYYSAIILGATPNLFFFITHFSSVIIYFVLSTTGLSNWIPPPDQKFEQYTIMDLLLIPLLLYYIALTIMLLLSIGIYITIIFSGQTINKLVTNFFITRLVGLRSWSRGLIELADKVPFCVAMVTMITVQYSACGGLVLILGTIFYFLKVCSMYEDCLEELWISEFQRFKKIIKQKWNHSSQNKNEIHQTDKAEELIDFNSMSTSLNFHLSLLVLWGISSIVHIPSVLVWAHNYKYDSFLKYDPAFMIGLVMCLVATIIWLLDTPYAGSSMDMYLECSKLITAFVVLVMLYTPVSLYNLPTLLTSSFTVIASHQLYLYYLWKNQHQENVEVVPMLVPIEPDKLLTQQSEDDTDEEKSDVKTSSNEDDSNEESDMSKSEKDSFKNSLSELSLSSSYEGVSLSELGSKNGNSLKKRINYKPQESE</sequence>
<feature type="compositionally biased region" description="Low complexity" evidence="1">
    <location>
        <begin position="664"/>
        <end position="684"/>
    </location>
</feature>
<feature type="transmembrane region" description="Helical" evidence="2">
    <location>
        <begin position="282"/>
        <end position="310"/>
    </location>
</feature>
<feature type="transmembrane region" description="Helical" evidence="2">
    <location>
        <begin position="553"/>
        <end position="575"/>
    </location>
</feature>
<evidence type="ECO:0000256" key="1">
    <source>
        <dbReference type="SAM" id="MobiDB-lite"/>
    </source>
</evidence>
<gene>
    <name evidence="3" type="ORF">g.37710</name>
    <name evidence="4" type="ORF">g.37713</name>
</gene>
<accession>A0A1B6DWJ1</accession>
<feature type="transmembrane region" description="Helical" evidence="2">
    <location>
        <begin position="523"/>
        <end position="541"/>
    </location>
</feature>
<feature type="region of interest" description="Disordered" evidence="1">
    <location>
        <begin position="623"/>
        <end position="702"/>
    </location>
</feature>
<dbReference type="GO" id="GO:0005783">
    <property type="term" value="C:endoplasmic reticulum"/>
    <property type="evidence" value="ECO:0007669"/>
    <property type="project" value="TreeGrafter"/>
</dbReference>
<dbReference type="EMBL" id="GEDC01002976">
    <property type="protein sequence ID" value="JAS34322.1"/>
    <property type="molecule type" value="Transcribed_RNA"/>
</dbReference>
<keyword evidence="2" id="KW-0472">Membrane</keyword>
<dbReference type="PANTHER" id="PTHR15495">
    <property type="entry name" value="NEGATIVE REGULATOR OF VESICLE FORMATION-RELATED"/>
    <property type="match status" value="1"/>
</dbReference>
<proteinExistence type="predicted"/>
<feature type="transmembrane region" description="Helical" evidence="2">
    <location>
        <begin position="406"/>
        <end position="427"/>
    </location>
</feature>
<keyword evidence="2" id="KW-0812">Transmembrane</keyword>
<dbReference type="GO" id="GO:0016020">
    <property type="term" value="C:membrane"/>
    <property type="evidence" value="ECO:0007669"/>
    <property type="project" value="GOC"/>
</dbReference>
<feature type="transmembrane region" description="Helical" evidence="2">
    <location>
        <begin position="489"/>
        <end position="511"/>
    </location>
</feature>
<reference evidence="3" key="1">
    <citation type="submission" date="2015-12" db="EMBL/GenBank/DDBJ databases">
        <title>De novo transcriptome assembly of four potential Pierce s Disease insect vectors from Arizona vineyards.</title>
        <authorList>
            <person name="Tassone E.E."/>
        </authorList>
    </citation>
    <scope>NUCLEOTIDE SEQUENCE</scope>
</reference>
<dbReference type="Pfam" id="PF24660">
    <property type="entry name" value="PGAP1_3rd"/>
    <property type="match status" value="1"/>
</dbReference>
<feature type="compositionally biased region" description="Basic and acidic residues" evidence="1">
    <location>
        <begin position="652"/>
        <end position="661"/>
    </location>
</feature>
<evidence type="ECO:0000256" key="2">
    <source>
        <dbReference type="SAM" id="Phobius"/>
    </source>
</evidence>
<dbReference type="PANTHER" id="PTHR15495:SF7">
    <property type="entry name" value="GPI INOSITOL-DEACYLASE"/>
    <property type="match status" value="1"/>
</dbReference>
<name>A0A1B6DWJ1_9HEMI</name>
<dbReference type="EMBL" id="GEDC01007262">
    <property type="protein sequence ID" value="JAS30036.1"/>
    <property type="molecule type" value="Transcribed_RNA"/>
</dbReference>
<evidence type="ECO:0000313" key="3">
    <source>
        <dbReference type="EMBL" id="JAS30036.1"/>
    </source>
</evidence>
<dbReference type="GO" id="GO:0006505">
    <property type="term" value="P:GPI anchor metabolic process"/>
    <property type="evidence" value="ECO:0007669"/>
    <property type="project" value="TreeGrafter"/>
</dbReference>